<protein>
    <submittedName>
        <fullName evidence="1">Uncharacterized protein</fullName>
    </submittedName>
</protein>
<evidence type="ECO:0000313" key="2">
    <source>
        <dbReference type="Proteomes" id="UP000216133"/>
    </source>
</evidence>
<organism evidence="1 2">
    <name type="scientific">Shouchella clausii</name>
    <name type="common">Alkalihalobacillus clausii</name>
    <dbReference type="NCBI Taxonomy" id="79880"/>
    <lineage>
        <taxon>Bacteria</taxon>
        <taxon>Bacillati</taxon>
        <taxon>Bacillota</taxon>
        <taxon>Bacilli</taxon>
        <taxon>Bacillales</taxon>
        <taxon>Bacillaceae</taxon>
        <taxon>Shouchella</taxon>
    </lineage>
</organism>
<proteinExistence type="predicted"/>
<evidence type="ECO:0000313" key="1">
    <source>
        <dbReference type="EMBL" id="PAF24396.1"/>
    </source>
</evidence>
<sequence>MINAIEARKLANEGIENTRLRVVSRIDKAIENAAKRHLKNVIITLTSRGPDSLQVTKANYIYGAPVDKKSVETYLDYLKIAGFVVTELYSETTEPRLLISWEEE</sequence>
<dbReference type="AlphaFoldDB" id="A0A268RXD3"/>
<dbReference type="RefSeq" id="WP_095328121.1">
    <property type="nucleotide sequence ID" value="NZ_NPBS01000111.1"/>
</dbReference>
<gene>
    <name evidence="1" type="ORF">CHH61_19065</name>
</gene>
<comment type="caution">
    <text evidence="1">The sequence shown here is derived from an EMBL/GenBank/DDBJ whole genome shotgun (WGS) entry which is preliminary data.</text>
</comment>
<accession>A0A268RXD3</accession>
<dbReference type="Proteomes" id="UP000216133">
    <property type="component" value="Unassembled WGS sequence"/>
</dbReference>
<name>A0A268RXD3_SHOCL</name>
<reference evidence="1 2" key="1">
    <citation type="submission" date="2017-07" db="EMBL/GenBank/DDBJ databases">
        <title>Isolation and whole genome analysis of endospore-forming bacteria from heroin.</title>
        <authorList>
            <person name="Kalinowski J."/>
            <person name="Ahrens B."/>
            <person name="Al-Dilaimi A."/>
            <person name="Winkler A."/>
            <person name="Wibberg D."/>
            <person name="Schleenbecker U."/>
            <person name="Ruckert C."/>
            <person name="Wolfel R."/>
            <person name="Grass G."/>
        </authorList>
    </citation>
    <scope>NUCLEOTIDE SEQUENCE [LARGE SCALE GENOMIC DNA]</scope>
    <source>
        <strain evidence="1 2">7523-2</strain>
    </source>
</reference>
<dbReference type="EMBL" id="NPBS01000111">
    <property type="protein sequence ID" value="PAF24396.1"/>
    <property type="molecule type" value="Genomic_DNA"/>
</dbReference>